<dbReference type="PROSITE" id="PS01017">
    <property type="entry name" value="STEROL_REDUCT_1"/>
    <property type="match status" value="1"/>
</dbReference>
<proteinExistence type="inferred from homology"/>
<evidence type="ECO:0000256" key="13">
    <source>
        <dbReference type="ARBA" id="ARBA00023166"/>
    </source>
</evidence>
<evidence type="ECO:0000256" key="16">
    <source>
        <dbReference type="ARBA" id="ARBA00060638"/>
    </source>
</evidence>
<keyword evidence="13" id="KW-1207">Sterol metabolism</keyword>
<dbReference type="RefSeq" id="XP_060121451.1">
    <property type="nucleotide sequence ID" value="XM_060265468.1"/>
</dbReference>
<keyword evidence="14" id="KW-0753">Steroid metabolism</keyword>
<evidence type="ECO:0000256" key="12">
    <source>
        <dbReference type="ARBA" id="ARBA00023136"/>
    </source>
</evidence>
<dbReference type="AlphaFoldDB" id="A0AAF0F1X7"/>
<evidence type="ECO:0000256" key="2">
    <source>
        <dbReference type="ARBA" id="ARBA00005402"/>
    </source>
</evidence>
<evidence type="ECO:0000256" key="18">
    <source>
        <dbReference type="ARBA" id="ARBA00077841"/>
    </source>
</evidence>
<keyword evidence="5 20" id="KW-0812">Transmembrane</keyword>
<comment type="similarity">
    <text evidence="2">Belongs to the ERG4/ERG24 family.</text>
</comment>
<evidence type="ECO:0000256" key="4">
    <source>
        <dbReference type="ARBA" id="ARBA00022516"/>
    </source>
</evidence>
<keyword evidence="12 20" id="KW-0472">Membrane</keyword>
<dbReference type="Pfam" id="PF01222">
    <property type="entry name" value="ERG4_ERG24"/>
    <property type="match status" value="1"/>
</dbReference>
<keyword evidence="11" id="KW-0443">Lipid metabolism</keyword>
<dbReference type="InterPro" id="IPR018083">
    <property type="entry name" value="Sterol_reductase_CS"/>
</dbReference>
<accession>A0AAF0F1X7</accession>
<dbReference type="Gene3D" id="1.20.120.1630">
    <property type="match status" value="1"/>
</dbReference>
<comment type="subcellular location">
    <subcellularLocation>
        <location evidence="1">Membrane</location>
        <topology evidence="1">Multi-pass membrane protein</topology>
    </subcellularLocation>
</comment>
<evidence type="ECO:0000256" key="14">
    <source>
        <dbReference type="ARBA" id="ARBA00023221"/>
    </source>
</evidence>
<dbReference type="GeneID" id="85225160"/>
<name>A0AAF0F1X7_9BASI</name>
<evidence type="ECO:0000256" key="1">
    <source>
        <dbReference type="ARBA" id="ARBA00004141"/>
    </source>
</evidence>
<dbReference type="InterPro" id="IPR001171">
    <property type="entry name" value="ERG24_DHCR-like"/>
</dbReference>
<feature type="transmembrane region" description="Helical" evidence="20">
    <location>
        <begin position="307"/>
        <end position="326"/>
    </location>
</feature>
<keyword evidence="4" id="KW-0444">Lipid biosynthesis</keyword>
<sequence>MAFTTETKKTSKEVLAPRSTELEFCGFPGALFVTVVVPIVTYFLAFGCSEELGCSLSLPVSNPDIFFAYARREFVASFTDTTAWALYFAWYAYCVIAWFVLPSKWVKGLPLRTGQVLEYKTNAFATGVVTLGGLAMYIGIYGPSSFTILYDHWPGLVTAALVNSFVQAVYVYVGSFCGPKLLALGGNSGNVLYDWFIGRELNPRIGLFDIKTFNELRPGLILWVMMDVSCICHQYTAYGSVTDSMVLVVVFHLWYVLDSLLHESTIFSQMDITTDGFGFMLSVGDLVWVPFTYSLQAKYLAFQPVHLGPVGIALILALQFFGFYIFRTANVEKNDFRLGRNPKNLQYMNTARGTKLIVSGWWGRSRHPNYLGDWLMAWAWCLPCGFSSPIPFFYVVYFAVLLVHRQLRDDDACKKKYGAEYCKRVPYRIIPYVY</sequence>
<keyword evidence="8 20" id="KW-1133">Transmembrane helix</keyword>
<evidence type="ECO:0000256" key="17">
    <source>
        <dbReference type="ARBA" id="ARBA00074394"/>
    </source>
</evidence>
<evidence type="ECO:0000256" key="19">
    <source>
        <dbReference type="ARBA" id="ARBA00083315"/>
    </source>
</evidence>
<keyword evidence="10" id="KW-0756">Sterol biosynthesis</keyword>
<evidence type="ECO:0000256" key="15">
    <source>
        <dbReference type="ARBA" id="ARBA00052254"/>
    </source>
</evidence>
<protein>
    <recommendedName>
        <fullName evidence="17">Delta(14)-sterol reductase ERG24</fullName>
        <ecNumber evidence="3">1.3.1.70</ecNumber>
    </recommendedName>
    <alternativeName>
        <fullName evidence="19">C-14 sterol reductase ERG24</fullName>
    </alternativeName>
    <alternativeName>
        <fullName evidence="18">Sterol C14-reductase ERG24</fullName>
    </alternativeName>
</protein>
<evidence type="ECO:0000256" key="6">
    <source>
        <dbReference type="ARBA" id="ARBA00022857"/>
    </source>
</evidence>
<evidence type="ECO:0000313" key="22">
    <source>
        <dbReference type="Proteomes" id="UP001217754"/>
    </source>
</evidence>
<evidence type="ECO:0000256" key="7">
    <source>
        <dbReference type="ARBA" id="ARBA00022955"/>
    </source>
</evidence>
<dbReference type="GO" id="GO:0006696">
    <property type="term" value="P:ergosterol biosynthetic process"/>
    <property type="evidence" value="ECO:0007669"/>
    <property type="project" value="TreeGrafter"/>
</dbReference>
<evidence type="ECO:0000313" key="21">
    <source>
        <dbReference type="EMBL" id="WFD38554.1"/>
    </source>
</evidence>
<comment type="pathway">
    <text evidence="16">Steroid biosynthesis; zymosterol biosynthesis; zymosterol from lanosterol: step 2/6.</text>
</comment>
<dbReference type="GO" id="GO:0050613">
    <property type="term" value="F:Delta14-sterol reductase activity"/>
    <property type="evidence" value="ECO:0007669"/>
    <property type="project" value="UniProtKB-EC"/>
</dbReference>
<gene>
    <name evidence="21" type="primary">ERG24</name>
    <name evidence="21" type="ORF">MJAP1_001511</name>
</gene>
<dbReference type="FunFam" id="1.20.120.1630:FF:000009">
    <property type="entry name" value="C-14 sterol reductase"/>
    <property type="match status" value="1"/>
</dbReference>
<comment type="catalytic activity">
    <reaction evidence="15">
        <text>4,4-dimethyl-5alpha-cholesta-8,24-dien-3beta-ol + NADP(+) = 4,4-dimethyl-5alpha-cholesta-8,14,24-trien-3beta-ol + NADPH + H(+)</text>
        <dbReference type="Rhea" id="RHEA:18561"/>
        <dbReference type="ChEBI" id="CHEBI:15378"/>
        <dbReference type="ChEBI" id="CHEBI:17813"/>
        <dbReference type="ChEBI" id="CHEBI:18364"/>
        <dbReference type="ChEBI" id="CHEBI:57783"/>
        <dbReference type="ChEBI" id="CHEBI:58349"/>
        <dbReference type="EC" id="1.3.1.70"/>
    </reaction>
    <physiologicalReaction direction="right-to-left" evidence="15">
        <dbReference type="Rhea" id="RHEA:18563"/>
    </physiologicalReaction>
</comment>
<evidence type="ECO:0000256" key="8">
    <source>
        <dbReference type="ARBA" id="ARBA00022989"/>
    </source>
</evidence>
<feature type="transmembrane region" description="Helical" evidence="20">
    <location>
        <begin position="153"/>
        <end position="173"/>
    </location>
</feature>
<dbReference type="EMBL" id="CP119959">
    <property type="protein sequence ID" value="WFD38554.1"/>
    <property type="molecule type" value="Genomic_DNA"/>
</dbReference>
<feature type="transmembrane region" description="Helical" evidence="20">
    <location>
        <begin position="21"/>
        <end position="45"/>
    </location>
</feature>
<feature type="transmembrane region" description="Helical" evidence="20">
    <location>
        <begin position="84"/>
        <end position="101"/>
    </location>
</feature>
<dbReference type="GO" id="GO:0005789">
    <property type="term" value="C:endoplasmic reticulum membrane"/>
    <property type="evidence" value="ECO:0007669"/>
    <property type="project" value="TreeGrafter"/>
</dbReference>
<evidence type="ECO:0000256" key="11">
    <source>
        <dbReference type="ARBA" id="ARBA00023098"/>
    </source>
</evidence>
<feature type="transmembrane region" description="Helical" evidence="20">
    <location>
        <begin position="235"/>
        <end position="257"/>
    </location>
</feature>
<feature type="transmembrane region" description="Helical" evidence="20">
    <location>
        <begin position="377"/>
        <end position="400"/>
    </location>
</feature>
<organism evidence="21 22">
    <name type="scientific">Malassezia japonica</name>
    <dbReference type="NCBI Taxonomy" id="223818"/>
    <lineage>
        <taxon>Eukaryota</taxon>
        <taxon>Fungi</taxon>
        <taxon>Dikarya</taxon>
        <taxon>Basidiomycota</taxon>
        <taxon>Ustilaginomycotina</taxon>
        <taxon>Malasseziomycetes</taxon>
        <taxon>Malasseziales</taxon>
        <taxon>Malasseziaceae</taxon>
        <taxon>Malassezia</taxon>
    </lineage>
</organism>
<evidence type="ECO:0000256" key="3">
    <source>
        <dbReference type="ARBA" id="ARBA00012413"/>
    </source>
</evidence>
<dbReference type="Proteomes" id="UP001217754">
    <property type="component" value="Chromosome 2"/>
</dbReference>
<keyword evidence="7" id="KW-0752">Steroid biosynthesis</keyword>
<evidence type="ECO:0000256" key="5">
    <source>
        <dbReference type="ARBA" id="ARBA00022692"/>
    </source>
</evidence>
<dbReference type="PANTHER" id="PTHR21257">
    <property type="entry name" value="DELTA(14)-STEROL REDUCTASE"/>
    <property type="match status" value="1"/>
</dbReference>
<feature type="transmembrane region" description="Helical" evidence="20">
    <location>
        <begin position="122"/>
        <end position="141"/>
    </location>
</feature>
<evidence type="ECO:0000256" key="20">
    <source>
        <dbReference type="SAM" id="Phobius"/>
    </source>
</evidence>
<evidence type="ECO:0000256" key="10">
    <source>
        <dbReference type="ARBA" id="ARBA00023011"/>
    </source>
</evidence>
<keyword evidence="6" id="KW-0521">NADP</keyword>
<dbReference type="PANTHER" id="PTHR21257:SF52">
    <property type="entry name" value="DELTA(14)-STEROL REDUCTASE TM7SF2"/>
    <property type="match status" value="1"/>
</dbReference>
<evidence type="ECO:0000256" key="9">
    <source>
        <dbReference type="ARBA" id="ARBA00023002"/>
    </source>
</evidence>
<dbReference type="EC" id="1.3.1.70" evidence="3"/>
<keyword evidence="22" id="KW-1185">Reference proteome</keyword>
<feature type="transmembrane region" description="Helical" evidence="20">
    <location>
        <begin position="277"/>
        <end position="295"/>
    </location>
</feature>
<keyword evidence="9 21" id="KW-0560">Oxidoreductase</keyword>
<reference evidence="21" key="1">
    <citation type="submission" date="2023-03" db="EMBL/GenBank/DDBJ databases">
        <title>Mating type loci evolution in Malassezia.</title>
        <authorList>
            <person name="Coelho M.A."/>
        </authorList>
    </citation>
    <scope>NUCLEOTIDE SEQUENCE</scope>
    <source>
        <strain evidence="21">CBS 9431</strain>
    </source>
</reference>